<organism evidence="2">
    <name type="scientific">Mucor ambiguus</name>
    <dbReference type="NCBI Taxonomy" id="91626"/>
    <lineage>
        <taxon>Eukaryota</taxon>
        <taxon>Fungi</taxon>
        <taxon>Fungi incertae sedis</taxon>
        <taxon>Mucoromycota</taxon>
        <taxon>Mucoromycotina</taxon>
        <taxon>Mucoromycetes</taxon>
        <taxon>Mucorales</taxon>
        <taxon>Mucorineae</taxon>
        <taxon>Mucoraceae</taxon>
        <taxon>Mucor</taxon>
    </lineage>
</organism>
<gene>
    <name evidence="2" type="ORF">MAM1_0651c11079</name>
</gene>
<accession>A0A0C9ML36</accession>
<evidence type="ECO:0000256" key="1">
    <source>
        <dbReference type="SAM" id="Phobius"/>
    </source>
</evidence>
<keyword evidence="1" id="KW-1133">Transmembrane helix</keyword>
<sequence>MEKLLQEQHALLSSQHMVPIQIIHKQSSNKLAMSQRQLKHAESDRCELCNEVEDAKHLLISCVHKPDVWDSSFNEFLGYPKSADPHLIYKSIMFFQLDRYFIYSLDIHTTFYYNFFATIMGIIWRNHYQSFYNHIPFDSTIQVCCQTRSEMLRLSNLKQHSF</sequence>
<evidence type="ECO:0000313" key="3">
    <source>
        <dbReference type="Proteomes" id="UP000053815"/>
    </source>
</evidence>
<evidence type="ECO:0008006" key="4">
    <source>
        <dbReference type="Google" id="ProtNLM"/>
    </source>
</evidence>
<keyword evidence="1" id="KW-0812">Transmembrane</keyword>
<reference evidence="2" key="1">
    <citation type="submission" date="2014-09" db="EMBL/GenBank/DDBJ databases">
        <title>Draft genome sequence of an oleaginous Mucoromycotina fungus Mucor ambiguus NBRC6742.</title>
        <authorList>
            <person name="Takeda I."/>
            <person name="Yamane N."/>
            <person name="Morita T."/>
            <person name="Tamano K."/>
            <person name="Machida M."/>
            <person name="Baker S."/>
            <person name="Koike H."/>
        </authorList>
    </citation>
    <scope>NUCLEOTIDE SEQUENCE</scope>
    <source>
        <strain evidence="2">NBRC 6742</strain>
    </source>
</reference>
<dbReference type="OrthoDB" id="2278241at2759"/>
<feature type="transmembrane region" description="Helical" evidence="1">
    <location>
        <begin position="100"/>
        <end position="124"/>
    </location>
</feature>
<keyword evidence="3" id="KW-1185">Reference proteome</keyword>
<evidence type="ECO:0000313" key="2">
    <source>
        <dbReference type="EMBL" id="GAN11516.1"/>
    </source>
</evidence>
<keyword evidence="1" id="KW-0472">Membrane</keyword>
<dbReference type="AlphaFoldDB" id="A0A0C9ML36"/>
<proteinExistence type="predicted"/>
<protein>
    <recommendedName>
        <fullName evidence="4">Reverse transcriptase zinc-binding domain-containing protein</fullName>
    </recommendedName>
</protein>
<dbReference type="STRING" id="91626.A0A0C9ML36"/>
<dbReference type="Proteomes" id="UP000053815">
    <property type="component" value="Unassembled WGS sequence"/>
</dbReference>
<name>A0A0C9ML36_9FUNG</name>
<dbReference type="EMBL" id="DF836940">
    <property type="protein sequence ID" value="GAN11516.1"/>
    <property type="molecule type" value="Genomic_DNA"/>
</dbReference>